<proteinExistence type="predicted"/>
<dbReference type="RefSeq" id="WP_097317403.1">
    <property type="nucleotide sequence ID" value="NZ_OBDY01000001.1"/>
</dbReference>
<evidence type="ECO:0000313" key="1">
    <source>
        <dbReference type="EMBL" id="SNY03781.1"/>
    </source>
</evidence>
<dbReference type="AlphaFoldDB" id="A0A285F0T3"/>
<gene>
    <name evidence="1" type="ORF">SAMN05421748_10125</name>
</gene>
<dbReference type="InterPro" id="IPR045428">
    <property type="entry name" value="EACC1"/>
</dbReference>
<keyword evidence="2" id="KW-1185">Reference proteome</keyword>
<protein>
    <submittedName>
        <fullName evidence="1">Uncharacterized protein</fullName>
    </submittedName>
</protein>
<reference evidence="1 2" key="1">
    <citation type="submission" date="2017-09" db="EMBL/GenBank/DDBJ databases">
        <authorList>
            <person name="Ehlers B."/>
            <person name="Leendertz F.H."/>
        </authorList>
    </citation>
    <scope>NUCLEOTIDE SEQUENCE [LARGE SCALE GENOMIC DNA]</scope>
    <source>
        <strain evidence="1 2">CGMCC 4.6857</strain>
    </source>
</reference>
<dbReference type="Pfam" id="PF19953">
    <property type="entry name" value="EACC1"/>
    <property type="match status" value="1"/>
</dbReference>
<dbReference type="Proteomes" id="UP000219612">
    <property type="component" value="Unassembled WGS sequence"/>
</dbReference>
<accession>A0A285F0T3</accession>
<sequence>MQAQISSSDDAAIDALYAWLSADRELAGVVSPGPADPTELGGFDIDVVLTHIEAIASLAMSVAAFLHNRPDPERLIITRPDGAKLEIQGVTESTAAEIEEFLRPEEGPEEHI</sequence>
<name>A0A285F0T3_9ACTN</name>
<dbReference type="EMBL" id="OBDY01000001">
    <property type="protein sequence ID" value="SNY03781.1"/>
    <property type="molecule type" value="Genomic_DNA"/>
</dbReference>
<organism evidence="1 2">
    <name type="scientific">Paractinoplanes atraurantiacus</name>
    <dbReference type="NCBI Taxonomy" id="1036182"/>
    <lineage>
        <taxon>Bacteria</taxon>
        <taxon>Bacillati</taxon>
        <taxon>Actinomycetota</taxon>
        <taxon>Actinomycetes</taxon>
        <taxon>Micromonosporales</taxon>
        <taxon>Micromonosporaceae</taxon>
        <taxon>Paractinoplanes</taxon>
    </lineage>
</organism>
<evidence type="ECO:0000313" key="2">
    <source>
        <dbReference type="Proteomes" id="UP000219612"/>
    </source>
</evidence>